<organism evidence="1">
    <name type="scientific">Streptomyces sp. NBC_00180</name>
    <dbReference type="NCBI Taxonomy" id="2903632"/>
    <lineage>
        <taxon>Bacteria</taxon>
        <taxon>Bacillati</taxon>
        <taxon>Actinomycetota</taxon>
        <taxon>Actinomycetes</taxon>
        <taxon>Kitasatosporales</taxon>
        <taxon>Streptomycetaceae</taxon>
        <taxon>Streptomyces</taxon>
    </lineage>
</organism>
<accession>A0AAU1IBC3</accession>
<dbReference type="EMBL" id="CP108140">
    <property type="protein sequence ID" value="WTP91479.1"/>
    <property type="molecule type" value="Genomic_DNA"/>
</dbReference>
<proteinExistence type="predicted"/>
<reference evidence="1" key="1">
    <citation type="submission" date="2022-10" db="EMBL/GenBank/DDBJ databases">
        <title>The complete genomes of actinobacterial strains from the NBC collection.</title>
        <authorList>
            <person name="Joergensen T.S."/>
            <person name="Alvarez Arevalo M."/>
            <person name="Sterndorff E.B."/>
            <person name="Faurdal D."/>
            <person name="Vuksanovic O."/>
            <person name="Mourched A.-S."/>
            <person name="Charusanti P."/>
            <person name="Shaw S."/>
            <person name="Blin K."/>
            <person name="Weber T."/>
        </authorList>
    </citation>
    <scope>NUCLEOTIDE SEQUENCE</scope>
    <source>
        <strain evidence="1">NBC 00180</strain>
    </source>
</reference>
<sequence>MPEGGKLIVWGWRLHRLCASGLKSENDLKTALSALSAFSQFKGGPRIIDRLGDLFSLDPAGTLSGARSSAERERLFLAKWQEDHVLVQEWFTRVHKRFLGELEEIRLTLTENLVEATRKILEDGEFLQQAGIAYNQPPVFRDSRTDRDATSATATATQASARLEQLRETWGQTSAPAKAMLRSAIDFYTSLLEAARSEALTWEEPSQAFHDAVAGEIKKATRGIDELEERMNRPVPAGTDLSRTAEEILTLFRRARAALAQLATVIDEYAEEPHVLQNLSRDPQHLRWTPEQLRLGMNDLAKTEEILAQATSVVDIAGQIQTLPKPGADLDSATWPRRHIDGMKARVTQARERLEQATTGTPQSADLSLASGHHKAAQAIDTARATLAIAEELTDNANWFHQFITAAHRDGTANTQGAEFVPGVTWTSPADFIDLVSTKLWDLNTADENLRAVLLTSPPDTNDIAVRLYDLRWAAAGLASLIDGMDAYCQPQPCDLVDWLVSAENAAYCTKWSTRQLTGAKTYLERMDEVYELARTAGQNARDLRKLGGLVEDPTVTPWPQGLIEEVIHRSNLALQALTQTLATRSAQTS</sequence>
<protein>
    <submittedName>
        <fullName evidence="1">Uncharacterized protein</fullName>
    </submittedName>
</protein>
<dbReference type="AlphaFoldDB" id="A0AAU1IBC3"/>
<gene>
    <name evidence="1" type="ORF">OG477_42175</name>
</gene>
<name>A0AAU1IBC3_9ACTN</name>
<evidence type="ECO:0000313" key="1">
    <source>
        <dbReference type="EMBL" id="WTP91479.1"/>
    </source>
</evidence>